<keyword evidence="6 7" id="KW-0961">Cell wall biogenesis/degradation</keyword>
<dbReference type="OrthoDB" id="9809748at2"/>
<dbReference type="Proteomes" id="UP000187266">
    <property type="component" value="Chromosome"/>
</dbReference>
<evidence type="ECO:0000256" key="7">
    <source>
        <dbReference type="PROSITE-ProRule" id="PRU01373"/>
    </source>
</evidence>
<organism evidence="9 10">
    <name type="scientific">Brevirhabdus pacifica</name>
    <dbReference type="NCBI Taxonomy" id="1267768"/>
    <lineage>
        <taxon>Bacteria</taxon>
        <taxon>Pseudomonadati</taxon>
        <taxon>Pseudomonadota</taxon>
        <taxon>Alphaproteobacteria</taxon>
        <taxon>Rhodobacterales</taxon>
        <taxon>Paracoccaceae</taxon>
        <taxon>Brevirhabdus</taxon>
    </lineage>
</organism>
<reference evidence="9 10" key="1">
    <citation type="submission" date="2017-01" db="EMBL/GenBank/DDBJ databases">
        <title>Genomic analysis of Xuhuaishuia manganoxidans DY6-4.</title>
        <authorList>
            <person name="Wang X."/>
        </authorList>
    </citation>
    <scope>NUCLEOTIDE SEQUENCE [LARGE SCALE GENOMIC DNA]</scope>
    <source>
        <strain evidence="9 10">DY6-4</strain>
    </source>
</reference>
<feature type="domain" description="L,D-TPase catalytic" evidence="8">
    <location>
        <begin position="31"/>
        <end position="162"/>
    </location>
</feature>
<evidence type="ECO:0000256" key="5">
    <source>
        <dbReference type="ARBA" id="ARBA00022984"/>
    </source>
</evidence>
<dbReference type="SUPFAM" id="SSF141523">
    <property type="entry name" value="L,D-transpeptidase catalytic domain-like"/>
    <property type="match status" value="1"/>
</dbReference>
<dbReference type="GO" id="GO:0008360">
    <property type="term" value="P:regulation of cell shape"/>
    <property type="evidence" value="ECO:0007669"/>
    <property type="project" value="UniProtKB-UniRule"/>
</dbReference>
<dbReference type="STRING" id="1267768.BV394_09070"/>
<dbReference type="RefSeq" id="WP_076979869.1">
    <property type="nucleotide sequence ID" value="NZ_CP019124.1"/>
</dbReference>
<sequence>MKILKILAVLGLMAVVAGCSKFQTYTGPEVTRVAVFKSSRSIVLYSGEQVLEAFRMELGFAPDGPKEFEGDGKTPEGRYFIDRRNPNSSYHLSLGISYPNQDDRARASSMGKSPGGDIFIHGQKNLFFKGGDDWTAGCIAVTNREIEKIYAMVRDGTPIDIYP</sequence>
<dbReference type="GO" id="GO:0009252">
    <property type="term" value="P:peptidoglycan biosynthetic process"/>
    <property type="evidence" value="ECO:0007669"/>
    <property type="project" value="UniProtKB-UniPathway"/>
</dbReference>
<dbReference type="Pfam" id="PF03734">
    <property type="entry name" value="YkuD"/>
    <property type="match status" value="1"/>
</dbReference>
<accession>A0A1U7DJ02</accession>
<evidence type="ECO:0000259" key="8">
    <source>
        <dbReference type="PROSITE" id="PS52029"/>
    </source>
</evidence>
<evidence type="ECO:0000256" key="1">
    <source>
        <dbReference type="ARBA" id="ARBA00004752"/>
    </source>
</evidence>
<name>A0A1U7DJ02_9RHOB</name>
<dbReference type="GO" id="GO:0071555">
    <property type="term" value="P:cell wall organization"/>
    <property type="evidence" value="ECO:0007669"/>
    <property type="project" value="UniProtKB-UniRule"/>
</dbReference>
<dbReference type="GO" id="GO:0004180">
    <property type="term" value="F:carboxypeptidase activity"/>
    <property type="evidence" value="ECO:0007669"/>
    <property type="project" value="UniProtKB-ARBA"/>
</dbReference>
<keyword evidence="5 7" id="KW-0573">Peptidoglycan synthesis</keyword>
<proteinExistence type="inferred from homology"/>
<protein>
    <recommendedName>
        <fullName evidence="8">L,D-TPase catalytic domain-containing protein</fullName>
    </recommendedName>
</protein>
<accession>A0A2M9DBF2</accession>
<feature type="active site" description="Proton donor/acceptor" evidence="7">
    <location>
        <position position="121"/>
    </location>
</feature>
<comment type="similarity">
    <text evidence="2">Belongs to the YkuD family.</text>
</comment>
<evidence type="ECO:0000313" key="10">
    <source>
        <dbReference type="Proteomes" id="UP000187266"/>
    </source>
</evidence>
<dbReference type="PANTHER" id="PTHR36699">
    <property type="entry name" value="LD-TRANSPEPTIDASE"/>
    <property type="match status" value="1"/>
</dbReference>
<feature type="active site" description="Nucleophile" evidence="7">
    <location>
        <position position="138"/>
    </location>
</feature>
<evidence type="ECO:0000313" key="9">
    <source>
        <dbReference type="EMBL" id="APX89848.1"/>
    </source>
</evidence>
<evidence type="ECO:0000256" key="2">
    <source>
        <dbReference type="ARBA" id="ARBA00005992"/>
    </source>
</evidence>
<dbReference type="PROSITE" id="PS51257">
    <property type="entry name" value="PROKAR_LIPOPROTEIN"/>
    <property type="match status" value="1"/>
</dbReference>
<evidence type="ECO:0000256" key="4">
    <source>
        <dbReference type="ARBA" id="ARBA00022960"/>
    </source>
</evidence>
<comment type="pathway">
    <text evidence="1 7">Cell wall biogenesis; peptidoglycan biosynthesis.</text>
</comment>
<dbReference type="GO" id="GO:0016740">
    <property type="term" value="F:transferase activity"/>
    <property type="evidence" value="ECO:0007669"/>
    <property type="project" value="UniProtKB-KW"/>
</dbReference>
<keyword evidence="10" id="KW-1185">Reference proteome</keyword>
<dbReference type="AlphaFoldDB" id="A0A1U7DJ02"/>
<dbReference type="PROSITE" id="PS52029">
    <property type="entry name" value="LD_TPASE"/>
    <property type="match status" value="1"/>
</dbReference>
<dbReference type="UniPathway" id="UPA00219"/>
<dbReference type="InterPro" id="IPR005490">
    <property type="entry name" value="LD_TPept_cat_dom"/>
</dbReference>
<keyword evidence="4 7" id="KW-0133">Cell shape</keyword>
<dbReference type="PANTHER" id="PTHR36699:SF1">
    <property type="entry name" value="L,D-TRANSPEPTIDASE YAFK-RELATED"/>
    <property type="match status" value="1"/>
</dbReference>
<gene>
    <name evidence="9" type="ORF">BV394_09070</name>
</gene>
<dbReference type="InterPro" id="IPR038063">
    <property type="entry name" value="Transpep_catalytic_dom"/>
</dbReference>
<evidence type="ECO:0000256" key="6">
    <source>
        <dbReference type="ARBA" id="ARBA00023316"/>
    </source>
</evidence>
<dbReference type="Gene3D" id="2.40.440.10">
    <property type="entry name" value="L,D-transpeptidase catalytic domain-like"/>
    <property type="match status" value="1"/>
</dbReference>
<dbReference type="CDD" id="cd16913">
    <property type="entry name" value="YkuD_like"/>
    <property type="match status" value="1"/>
</dbReference>
<keyword evidence="3" id="KW-0808">Transferase</keyword>
<dbReference type="EMBL" id="CP019124">
    <property type="protein sequence ID" value="APX89848.1"/>
    <property type="molecule type" value="Genomic_DNA"/>
</dbReference>
<evidence type="ECO:0000256" key="3">
    <source>
        <dbReference type="ARBA" id="ARBA00022679"/>
    </source>
</evidence>